<feature type="compositionally biased region" description="Low complexity" evidence="1">
    <location>
        <begin position="67"/>
        <end position="79"/>
    </location>
</feature>
<comment type="caution">
    <text evidence="2">The sequence shown here is derived from an EMBL/GenBank/DDBJ whole genome shotgun (WGS) entry which is preliminary data.</text>
</comment>
<sequence length="95" mass="10265">MDLGELAIGGGWPVRPARLVVGGRRGWPARPGSSRLVVDGPRGRRARDWRWLPREVGKLAIGGGWPARPASSRSALQSARARDGDDGDGTETRRQ</sequence>
<evidence type="ECO:0000313" key="2">
    <source>
        <dbReference type="EMBL" id="GMN58797.1"/>
    </source>
</evidence>
<proteinExistence type="predicted"/>
<reference evidence="2" key="1">
    <citation type="submission" date="2023-07" db="EMBL/GenBank/DDBJ databases">
        <title>draft genome sequence of fig (Ficus carica).</title>
        <authorList>
            <person name="Takahashi T."/>
            <person name="Nishimura K."/>
        </authorList>
    </citation>
    <scope>NUCLEOTIDE SEQUENCE</scope>
</reference>
<dbReference type="Proteomes" id="UP001187192">
    <property type="component" value="Unassembled WGS sequence"/>
</dbReference>
<protein>
    <submittedName>
        <fullName evidence="2">Uncharacterized protein</fullName>
    </submittedName>
</protein>
<dbReference type="AlphaFoldDB" id="A0AA88DNV2"/>
<dbReference type="EMBL" id="BTGU01000081">
    <property type="protein sequence ID" value="GMN58797.1"/>
    <property type="molecule type" value="Genomic_DNA"/>
</dbReference>
<gene>
    <name evidence="2" type="ORF">TIFTF001_027891</name>
</gene>
<feature type="region of interest" description="Disordered" evidence="1">
    <location>
        <begin position="61"/>
        <end position="95"/>
    </location>
</feature>
<accession>A0AA88DNV2</accession>
<evidence type="ECO:0000256" key="1">
    <source>
        <dbReference type="SAM" id="MobiDB-lite"/>
    </source>
</evidence>
<name>A0AA88DNV2_FICCA</name>
<keyword evidence="3" id="KW-1185">Reference proteome</keyword>
<organism evidence="2 3">
    <name type="scientific">Ficus carica</name>
    <name type="common">Common fig</name>
    <dbReference type="NCBI Taxonomy" id="3494"/>
    <lineage>
        <taxon>Eukaryota</taxon>
        <taxon>Viridiplantae</taxon>
        <taxon>Streptophyta</taxon>
        <taxon>Embryophyta</taxon>
        <taxon>Tracheophyta</taxon>
        <taxon>Spermatophyta</taxon>
        <taxon>Magnoliopsida</taxon>
        <taxon>eudicotyledons</taxon>
        <taxon>Gunneridae</taxon>
        <taxon>Pentapetalae</taxon>
        <taxon>rosids</taxon>
        <taxon>fabids</taxon>
        <taxon>Rosales</taxon>
        <taxon>Moraceae</taxon>
        <taxon>Ficeae</taxon>
        <taxon>Ficus</taxon>
    </lineage>
</organism>
<evidence type="ECO:0000313" key="3">
    <source>
        <dbReference type="Proteomes" id="UP001187192"/>
    </source>
</evidence>
<feature type="compositionally biased region" description="Basic and acidic residues" evidence="1">
    <location>
        <begin position="80"/>
        <end position="95"/>
    </location>
</feature>